<organism evidence="1">
    <name type="scientific">Arundo donax</name>
    <name type="common">Giant reed</name>
    <name type="synonym">Donax arundinaceus</name>
    <dbReference type="NCBI Taxonomy" id="35708"/>
    <lineage>
        <taxon>Eukaryota</taxon>
        <taxon>Viridiplantae</taxon>
        <taxon>Streptophyta</taxon>
        <taxon>Embryophyta</taxon>
        <taxon>Tracheophyta</taxon>
        <taxon>Spermatophyta</taxon>
        <taxon>Magnoliopsida</taxon>
        <taxon>Liliopsida</taxon>
        <taxon>Poales</taxon>
        <taxon>Poaceae</taxon>
        <taxon>PACMAD clade</taxon>
        <taxon>Arundinoideae</taxon>
        <taxon>Arundineae</taxon>
        <taxon>Arundo</taxon>
    </lineage>
</organism>
<evidence type="ECO:0000313" key="1">
    <source>
        <dbReference type="EMBL" id="JAD89743.1"/>
    </source>
</evidence>
<accession>A0A0A9DSS5</accession>
<sequence length="56" mass="6489">MMEFFYIRMINLLNPGVAMDAFYYLFNRHNIIHDGNRLYHGIGASTGKAARMHGQL</sequence>
<dbReference type="EMBL" id="GBRH01208152">
    <property type="protein sequence ID" value="JAD89743.1"/>
    <property type="molecule type" value="Transcribed_RNA"/>
</dbReference>
<protein>
    <submittedName>
        <fullName evidence="1">Uncharacterized protein</fullName>
    </submittedName>
</protein>
<proteinExistence type="predicted"/>
<dbReference type="AlphaFoldDB" id="A0A0A9DSS5"/>
<reference evidence="1" key="1">
    <citation type="submission" date="2014-09" db="EMBL/GenBank/DDBJ databases">
        <authorList>
            <person name="Magalhaes I.L.F."/>
            <person name="Oliveira U."/>
            <person name="Santos F.R."/>
            <person name="Vidigal T.H.D.A."/>
            <person name="Brescovit A.D."/>
            <person name="Santos A.J."/>
        </authorList>
    </citation>
    <scope>NUCLEOTIDE SEQUENCE</scope>
    <source>
        <tissue evidence="1">Shoot tissue taken approximately 20 cm above the soil surface</tissue>
    </source>
</reference>
<reference evidence="1" key="2">
    <citation type="journal article" date="2015" name="Data Brief">
        <title>Shoot transcriptome of the giant reed, Arundo donax.</title>
        <authorList>
            <person name="Barrero R.A."/>
            <person name="Guerrero F.D."/>
            <person name="Moolhuijzen P."/>
            <person name="Goolsby J.A."/>
            <person name="Tidwell J."/>
            <person name="Bellgard S.E."/>
            <person name="Bellgard M.I."/>
        </authorList>
    </citation>
    <scope>NUCLEOTIDE SEQUENCE</scope>
    <source>
        <tissue evidence="1">Shoot tissue taken approximately 20 cm above the soil surface</tissue>
    </source>
</reference>
<name>A0A0A9DSS5_ARUDO</name>